<dbReference type="EMBL" id="JAERRJ010000001">
    <property type="protein sequence ID" value="MBL1073344.1"/>
    <property type="molecule type" value="Genomic_DNA"/>
</dbReference>
<dbReference type="Gene3D" id="3.40.50.720">
    <property type="entry name" value="NAD(P)-binding Rossmann-like Domain"/>
    <property type="match status" value="1"/>
</dbReference>
<dbReference type="InterPro" id="IPR051606">
    <property type="entry name" value="Polyketide_Oxido-like"/>
</dbReference>
<dbReference type="Proteomes" id="UP000602198">
    <property type="component" value="Unassembled WGS sequence"/>
</dbReference>
<dbReference type="SUPFAM" id="SSF51735">
    <property type="entry name" value="NAD(P)-binding Rossmann-fold domains"/>
    <property type="match status" value="1"/>
</dbReference>
<feature type="domain" description="NAD(P)-binding" evidence="1">
    <location>
        <begin position="7"/>
        <end position="199"/>
    </location>
</feature>
<dbReference type="PANTHER" id="PTHR43355">
    <property type="entry name" value="FLAVIN REDUCTASE (NADPH)"/>
    <property type="match status" value="1"/>
</dbReference>
<gene>
    <name evidence="2" type="ORF">JK358_02930</name>
</gene>
<evidence type="ECO:0000313" key="2">
    <source>
        <dbReference type="EMBL" id="MBL1073344.1"/>
    </source>
</evidence>
<keyword evidence="3" id="KW-1185">Reference proteome</keyword>
<comment type="caution">
    <text evidence="2">The sequence shown here is derived from an EMBL/GenBank/DDBJ whole genome shotgun (WGS) entry which is preliminary data.</text>
</comment>
<protein>
    <submittedName>
        <fullName evidence="2">NAD(P)H-binding protein</fullName>
    </submittedName>
</protein>
<dbReference type="RefSeq" id="WP_201943213.1">
    <property type="nucleotide sequence ID" value="NZ_JAERRJ010000001.1"/>
</dbReference>
<sequence>MKITVFGAAGGVGGRVVTEALSRGHQVRAVSRSHDRLAGLWAEVEVMAGSAADPEFVTAASVGSDLVISATRPVIGQEHELAEVAESLLKGLSGTGIRLLVVGGAGSLVVPGTGLTLVEQPDFPAELLPIAAACGAQLDVFQAHEAAGGDVDWAYVSPSALLEPGERTGTYRLGADELVADAEGNSAISMEDLAVALLDEAELPKHHRTRFTAGY</sequence>
<proteinExistence type="predicted"/>
<reference evidence="2 3" key="1">
    <citation type="submission" date="2021-01" db="EMBL/GenBank/DDBJ databases">
        <title>WGS of actinomycetes isolated from Thailand.</title>
        <authorList>
            <person name="Thawai C."/>
        </authorList>
    </citation>
    <scope>NUCLEOTIDE SEQUENCE [LARGE SCALE GENOMIC DNA]</scope>
    <source>
        <strain evidence="2 3">LPG 2</strain>
    </source>
</reference>
<dbReference type="Pfam" id="PF13460">
    <property type="entry name" value="NAD_binding_10"/>
    <property type="match status" value="1"/>
</dbReference>
<dbReference type="InterPro" id="IPR036291">
    <property type="entry name" value="NAD(P)-bd_dom_sf"/>
</dbReference>
<evidence type="ECO:0000259" key="1">
    <source>
        <dbReference type="Pfam" id="PF13460"/>
    </source>
</evidence>
<organism evidence="2 3">
    <name type="scientific">Nocardia acididurans</name>
    <dbReference type="NCBI Taxonomy" id="2802282"/>
    <lineage>
        <taxon>Bacteria</taxon>
        <taxon>Bacillati</taxon>
        <taxon>Actinomycetota</taxon>
        <taxon>Actinomycetes</taxon>
        <taxon>Mycobacteriales</taxon>
        <taxon>Nocardiaceae</taxon>
        <taxon>Nocardia</taxon>
    </lineage>
</organism>
<evidence type="ECO:0000313" key="3">
    <source>
        <dbReference type="Proteomes" id="UP000602198"/>
    </source>
</evidence>
<dbReference type="PANTHER" id="PTHR43355:SF2">
    <property type="entry name" value="FLAVIN REDUCTASE (NADPH)"/>
    <property type="match status" value="1"/>
</dbReference>
<name>A0ABS1M0L9_9NOCA</name>
<accession>A0ABS1M0L9</accession>
<dbReference type="InterPro" id="IPR016040">
    <property type="entry name" value="NAD(P)-bd_dom"/>
</dbReference>